<dbReference type="InterPro" id="IPR036830">
    <property type="entry name" value="PP_kinase_middle_dom_sf"/>
</dbReference>
<comment type="caution">
    <text evidence="12">The sequence shown here is derived from an EMBL/GenBank/DDBJ whole genome shotgun (WGS) entry which is preliminary data.</text>
</comment>
<dbReference type="PANTHER" id="PTHR30218:SF0">
    <property type="entry name" value="POLYPHOSPHATE KINASE"/>
    <property type="match status" value="1"/>
</dbReference>
<dbReference type="EMBL" id="SPDV01000001">
    <property type="protein sequence ID" value="TFI60163.1"/>
    <property type="molecule type" value="Genomic_DNA"/>
</dbReference>
<organism evidence="12 13">
    <name type="scientific">Sphingomonas parva</name>
    <dbReference type="NCBI Taxonomy" id="2555898"/>
    <lineage>
        <taxon>Bacteria</taxon>
        <taxon>Pseudomonadati</taxon>
        <taxon>Pseudomonadota</taxon>
        <taxon>Alphaproteobacteria</taxon>
        <taxon>Sphingomonadales</taxon>
        <taxon>Sphingomonadaceae</taxon>
        <taxon>Sphingomonas</taxon>
    </lineage>
</organism>
<keyword evidence="1 6" id="KW-0597">Phosphoprotein</keyword>
<dbReference type="GO" id="GO:0005524">
    <property type="term" value="F:ATP binding"/>
    <property type="evidence" value="ECO:0007669"/>
    <property type="project" value="UniProtKB-KW"/>
</dbReference>
<dbReference type="NCBIfam" id="NF003921">
    <property type="entry name" value="PRK05443.2-2"/>
    <property type="match status" value="1"/>
</dbReference>
<evidence type="ECO:0000313" key="13">
    <source>
        <dbReference type="Proteomes" id="UP000298213"/>
    </source>
</evidence>
<name>A0A4Y8ZVU4_9SPHN</name>
<dbReference type="NCBIfam" id="TIGR03705">
    <property type="entry name" value="poly_P_kin"/>
    <property type="match status" value="1"/>
</dbReference>
<feature type="binding site" evidence="6">
    <location>
        <position position="389"/>
    </location>
    <ligand>
        <name>Mg(2+)</name>
        <dbReference type="ChEBI" id="CHEBI:18420"/>
    </ligand>
</feature>
<evidence type="ECO:0000256" key="3">
    <source>
        <dbReference type="ARBA" id="ARBA00022741"/>
    </source>
</evidence>
<evidence type="ECO:0000259" key="9">
    <source>
        <dbReference type="Pfam" id="PF13089"/>
    </source>
</evidence>
<feature type="binding site" evidence="6">
    <location>
        <position position="67"/>
    </location>
    <ligand>
        <name>ATP</name>
        <dbReference type="ChEBI" id="CHEBI:30616"/>
    </ligand>
</feature>
<dbReference type="SUPFAM" id="SSF140356">
    <property type="entry name" value="PPK N-terminal domain-like"/>
    <property type="match status" value="1"/>
</dbReference>
<dbReference type="InterPro" id="IPR036832">
    <property type="entry name" value="PPK_N_dom_sf"/>
</dbReference>
<dbReference type="RefSeq" id="WP_135082492.1">
    <property type="nucleotide sequence ID" value="NZ_SPDV01000001.1"/>
</dbReference>
<comment type="similarity">
    <text evidence="6 7">Belongs to the polyphosphate kinase 1 (PPK1) family.</text>
</comment>
<feature type="domain" description="Polyphosphate kinase N-terminal" evidence="9">
    <location>
        <begin position="29"/>
        <end position="133"/>
    </location>
</feature>
<evidence type="ECO:0000256" key="1">
    <source>
        <dbReference type="ARBA" id="ARBA00022553"/>
    </source>
</evidence>
<dbReference type="InterPro" id="IPR025200">
    <property type="entry name" value="PPK_C_dom2"/>
</dbReference>
<comment type="cofactor">
    <cofactor evidence="6">
        <name>Mg(2+)</name>
        <dbReference type="ChEBI" id="CHEBI:18420"/>
    </cofactor>
</comment>
<gene>
    <name evidence="6" type="primary">ppk</name>
    <name evidence="12" type="ORF">E2493_00135</name>
</gene>
<keyword evidence="13" id="KW-1185">Reference proteome</keyword>
<feature type="binding site" evidence="6">
    <location>
        <position position="419"/>
    </location>
    <ligand>
        <name>Mg(2+)</name>
        <dbReference type="ChEBI" id="CHEBI:18420"/>
    </ligand>
</feature>
<dbReference type="Pfam" id="PF17941">
    <property type="entry name" value="PP_kinase_C_1"/>
    <property type="match status" value="1"/>
</dbReference>
<accession>A0A4Y8ZVU4</accession>
<keyword evidence="6" id="KW-0460">Magnesium</keyword>
<dbReference type="Pfam" id="PF13090">
    <property type="entry name" value="PP_kinase_C"/>
    <property type="match status" value="1"/>
</dbReference>
<evidence type="ECO:0000259" key="8">
    <source>
        <dbReference type="Pfam" id="PF02503"/>
    </source>
</evidence>
<comment type="function">
    <text evidence="6 7">Catalyzes the reversible transfer of the terminal phosphate of ATP to form a long-chain polyphosphate (polyP).</text>
</comment>
<protein>
    <recommendedName>
        <fullName evidence="6 7">Polyphosphate kinase</fullName>
        <ecNumber evidence="6 7">2.7.4.1</ecNumber>
    </recommendedName>
    <alternativeName>
        <fullName evidence="6">ATP-polyphosphate phosphotransferase</fullName>
    </alternativeName>
    <alternativeName>
        <fullName evidence="6">Polyphosphoric acid kinase</fullName>
    </alternativeName>
</protein>
<proteinExistence type="inferred from homology"/>
<feature type="binding site" evidence="6">
    <location>
        <position position="578"/>
    </location>
    <ligand>
        <name>ATP</name>
        <dbReference type="ChEBI" id="CHEBI:30616"/>
    </ligand>
</feature>
<dbReference type="CDD" id="cd09165">
    <property type="entry name" value="PLDc_PaPPK1_C1_like"/>
    <property type="match status" value="1"/>
</dbReference>
<dbReference type="PANTHER" id="PTHR30218">
    <property type="entry name" value="POLYPHOSPHATE KINASE"/>
    <property type="match status" value="1"/>
</dbReference>
<dbReference type="GO" id="GO:0006799">
    <property type="term" value="P:polyphosphate biosynthetic process"/>
    <property type="evidence" value="ECO:0007669"/>
    <property type="project" value="UniProtKB-UniRule"/>
</dbReference>
<dbReference type="Pfam" id="PF02503">
    <property type="entry name" value="PP_kinase"/>
    <property type="match status" value="1"/>
</dbReference>
<reference evidence="12 13" key="1">
    <citation type="submission" date="2019-03" db="EMBL/GenBank/DDBJ databases">
        <title>Genome sequence of Sphingomonas sp. 17J27-24.</title>
        <authorList>
            <person name="Kim M."/>
            <person name="Maeng S."/>
            <person name="Sathiyaraj S."/>
        </authorList>
    </citation>
    <scope>NUCLEOTIDE SEQUENCE [LARGE SCALE GENOMIC DNA]</scope>
    <source>
        <strain evidence="12 13">17J27-24</strain>
    </source>
</reference>
<feature type="domain" description="Polyphosphate kinase middle" evidence="8">
    <location>
        <begin position="143"/>
        <end position="315"/>
    </location>
</feature>
<keyword evidence="2 6" id="KW-0808">Transferase</keyword>
<dbReference type="Pfam" id="PF13089">
    <property type="entry name" value="PP_kinase_N"/>
    <property type="match status" value="1"/>
</dbReference>
<keyword evidence="3 6" id="KW-0547">Nucleotide-binding</keyword>
<comment type="PTM">
    <text evidence="6 7">An intermediate of this reaction is the autophosphorylated ppk in which a phosphate is covalently linked to a histidine residue through a N-P bond.</text>
</comment>
<dbReference type="InterPro" id="IPR041108">
    <property type="entry name" value="PP_kinase_C_1"/>
</dbReference>
<dbReference type="SUPFAM" id="SSF143724">
    <property type="entry name" value="PHP14-like"/>
    <property type="match status" value="1"/>
</dbReference>
<dbReference type="OrthoDB" id="9761456at2"/>
<dbReference type="GO" id="GO:0009358">
    <property type="term" value="C:polyphosphate kinase complex"/>
    <property type="evidence" value="ECO:0007669"/>
    <property type="project" value="InterPro"/>
</dbReference>
<evidence type="ECO:0000256" key="7">
    <source>
        <dbReference type="RuleBase" id="RU003800"/>
    </source>
</evidence>
<evidence type="ECO:0000256" key="5">
    <source>
        <dbReference type="ARBA" id="ARBA00022840"/>
    </source>
</evidence>
<dbReference type="GO" id="GO:0008976">
    <property type="term" value="F:polyphosphate kinase activity"/>
    <property type="evidence" value="ECO:0007669"/>
    <property type="project" value="UniProtKB-UniRule"/>
</dbReference>
<dbReference type="EC" id="2.7.4.1" evidence="6 7"/>
<evidence type="ECO:0000256" key="6">
    <source>
        <dbReference type="HAMAP-Rule" id="MF_00347"/>
    </source>
</evidence>
<dbReference type="SUPFAM" id="SSF56024">
    <property type="entry name" value="Phospholipase D/nuclease"/>
    <property type="match status" value="2"/>
</dbReference>
<dbReference type="PIRSF" id="PIRSF015589">
    <property type="entry name" value="PP_kinase"/>
    <property type="match status" value="1"/>
</dbReference>
<dbReference type="Gene3D" id="3.30.870.10">
    <property type="entry name" value="Endonuclease Chain A"/>
    <property type="match status" value="2"/>
</dbReference>
<dbReference type="InterPro" id="IPR025198">
    <property type="entry name" value="PPK_N_dom"/>
</dbReference>
<feature type="active site" description="Phosphohistidine intermediate" evidence="6">
    <location>
        <position position="449"/>
    </location>
</feature>
<evidence type="ECO:0000313" key="12">
    <source>
        <dbReference type="EMBL" id="TFI60163.1"/>
    </source>
</evidence>
<dbReference type="InterPro" id="IPR003414">
    <property type="entry name" value="PP_kinase"/>
</dbReference>
<dbReference type="NCBIfam" id="NF003919">
    <property type="entry name" value="PRK05443.1-4"/>
    <property type="match status" value="1"/>
</dbReference>
<evidence type="ECO:0000259" key="10">
    <source>
        <dbReference type="Pfam" id="PF13090"/>
    </source>
</evidence>
<comment type="catalytic activity">
    <reaction evidence="6 7">
        <text>[phosphate](n) + ATP = [phosphate](n+1) + ADP</text>
        <dbReference type="Rhea" id="RHEA:19573"/>
        <dbReference type="Rhea" id="RHEA-COMP:9859"/>
        <dbReference type="Rhea" id="RHEA-COMP:14280"/>
        <dbReference type="ChEBI" id="CHEBI:16838"/>
        <dbReference type="ChEBI" id="CHEBI:30616"/>
        <dbReference type="ChEBI" id="CHEBI:456216"/>
        <dbReference type="EC" id="2.7.4.1"/>
    </reaction>
</comment>
<keyword evidence="5 6" id="KW-0067">ATP-binding</keyword>
<dbReference type="Gene3D" id="1.20.58.310">
    <property type="entry name" value="Polyphosphate kinase N-terminal domain"/>
    <property type="match status" value="1"/>
</dbReference>
<dbReference type="CDD" id="cd09168">
    <property type="entry name" value="PLDc_PaPPK1_C2_like"/>
    <property type="match status" value="1"/>
</dbReference>
<dbReference type="Proteomes" id="UP000298213">
    <property type="component" value="Unassembled WGS sequence"/>
</dbReference>
<dbReference type="GO" id="GO:0046872">
    <property type="term" value="F:metal ion binding"/>
    <property type="evidence" value="ECO:0007669"/>
    <property type="project" value="UniProtKB-KW"/>
</dbReference>
<feature type="domain" description="Polyphosphate kinase C-terminal" evidence="10">
    <location>
        <begin position="519"/>
        <end position="691"/>
    </location>
</feature>
<feature type="domain" description="Polyphosphate kinase C-terminal" evidence="11">
    <location>
        <begin position="346"/>
        <end position="510"/>
    </location>
</feature>
<evidence type="ECO:0000256" key="2">
    <source>
        <dbReference type="ARBA" id="ARBA00022679"/>
    </source>
</evidence>
<dbReference type="HAMAP" id="MF_00347">
    <property type="entry name" value="Polyphosphate_kinase"/>
    <property type="match status" value="1"/>
</dbReference>
<dbReference type="NCBIfam" id="NF003918">
    <property type="entry name" value="PRK05443.1-2"/>
    <property type="match status" value="1"/>
</dbReference>
<dbReference type="Gene3D" id="3.30.1840.10">
    <property type="entry name" value="Polyphosphate kinase middle domain"/>
    <property type="match status" value="1"/>
</dbReference>
<keyword evidence="6" id="KW-0479">Metal-binding</keyword>
<sequence length="724" mass="81237">MDGPATSAGAAAEPSVPEPALTLAPQDRFFNRELSWLAFNRRVLEEACNPAHPLLERLRFLSISGNNLDEFFMVRVAGLKGQQLLGVEEPSADGLTPAQQLEAIAVAADGLTRNQQQVWRQLRSDLAEAGVTVIRSAEIDDAEGEWIDRHFREQIFPILTPQAIDPAHPFPFIPNKGFSLIFDLKRLSDGESIHELLMVPPTVSRFVRLPGKSARYVAIETLIRRHIATLFPGYELLGGGAFRIIRDSDIEVEEEAEDLVRFFRSAIKRRRRGRVVRLAFEADMPEDLKTLVSAGLDAKDALVYSSSGFLGIADLDTLVEEDRADLKFRPFDPRFPERIREHGGDCFAAIRSKDIVVHHPYESFEVVVEFLKQAAADPDVVAIKQTLYRAGKQSAIIRALIDAAEAGKSVTAVVELKARFDEEQNLLWANALERAGVQVVYGFIDWKTHAKVSMVIRREEKGYRTYCHFGTGNYHPVSARVYTDLSFFTADPRVGRDVSQLFNYITGYVEPQGLELVTMSPHGLREELTALIDREIEHVRHGRPGAIWAKMNSLVDPAIIDRLYAASSAGVDIELVVRGICCLRPGVAGLSEHIRVKSIVGRFLEHSRIWCFGNGEELPSKKALVYISSADWMPRNFDRRVEYMLRVENPTVHAQVVDQVLVANLIDNEQSWRLHPDGRYERLSPDGEPPFNLHDYFMTNPSLSGRGAALRSGAVPKLRLRRAH</sequence>
<dbReference type="NCBIfam" id="NF003917">
    <property type="entry name" value="PRK05443.1-1"/>
    <property type="match status" value="1"/>
</dbReference>
<dbReference type="AlphaFoldDB" id="A0A4Y8ZVU4"/>
<evidence type="ECO:0000256" key="4">
    <source>
        <dbReference type="ARBA" id="ARBA00022777"/>
    </source>
</evidence>
<dbReference type="InterPro" id="IPR024953">
    <property type="entry name" value="PP_kinase_middle"/>
</dbReference>
<feature type="binding site" evidence="6">
    <location>
        <position position="606"/>
    </location>
    <ligand>
        <name>ATP</name>
        <dbReference type="ChEBI" id="CHEBI:30616"/>
    </ligand>
</feature>
<evidence type="ECO:0000259" key="11">
    <source>
        <dbReference type="Pfam" id="PF17941"/>
    </source>
</evidence>
<feature type="binding site" evidence="6">
    <location>
        <position position="482"/>
    </location>
    <ligand>
        <name>ATP</name>
        <dbReference type="ChEBI" id="CHEBI:30616"/>
    </ligand>
</feature>
<keyword evidence="4 6" id="KW-0418">Kinase</keyword>